<accession>A0A1D8UYP0</accession>
<protein>
    <recommendedName>
        <fullName evidence="1">peptide-methionine (R)-S-oxide reductase</fullName>
        <ecNumber evidence="1">1.8.4.12</ecNumber>
    </recommendedName>
</protein>
<gene>
    <name evidence="5" type="ORF">A0U89_15865</name>
</gene>
<evidence type="ECO:0000313" key="6">
    <source>
        <dbReference type="Proteomes" id="UP000179145"/>
    </source>
</evidence>
<dbReference type="PROSITE" id="PS51790">
    <property type="entry name" value="MSRB"/>
    <property type="match status" value="1"/>
</dbReference>
<evidence type="ECO:0000259" key="4">
    <source>
        <dbReference type="PROSITE" id="PS51790"/>
    </source>
</evidence>
<proteinExistence type="predicted"/>
<organism evidence="5 6">
    <name type="scientific">Kozakia baliensis</name>
    <dbReference type="NCBI Taxonomy" id="153496"/>
    <lineage>
        <taxon>Bacteria</taxon>
        <taxon>Pseudomonadati</taxon>
        <taxon>Pseudomonadota</taxon>
        <taxon>Alphaproteobacteria</taxon>
        <taxon>Acetobacterales</taxon>
        <taxon>Acetobacteraceae</taxon>
        <taxon>Kozakia</taxon>
    </lineage>
</organism>
<dbReference type="Gene3D" id="2.170.150.20">
    <property type="entry name" value="Peptide methionine sulfoxide reductase"/>
    <property type="match status" value="1"/>
</dbReference>
<geneLocation type="plasmid" evidence="6">
    <name>pkb14400_3</name>
</geneLocation>
<dbReference type="InterPro" id="IPR011057">
    <property type="entry name" value="Mss4-like_sf"/>
</dbReference>
<dbReference type="PROSITE" id="PS51257">
    <property type="entry name" value="PROKAR_LIPOPROTEIN"/>
    <property type="match status" value="1"/>
</dbReference>
<dbReference type="PANTHER" id="PTHR10173">
    <property type="entry name" value="METHIONINE SULFOXIDE REDUCTASE"/>
    <property type="match status" value="1"/>
</dbReference>
<keyword evidence="5" id="KW-0614">Plasmid</keyword>
<comment type="catalytic activity">
    <reaction evidence="3">
        <text>L-methionyl-[protein] + [thioredoxin]-disulfide + H2O = L-methionyl-(R)-S-oxide-[protein] + [thioredoxin]-dithiol</text>
        <dbReference type="Rhea" id="RHEA:24164"/>
        <dbReference type="Rhea" id="RHEA-COMP:10698"/>
        <dbReference type="Rhea" id="RHEA-COMP:10700"/>
        <dbReference type="Rhea" id="RHEA-COMP:12313"/>
        <dbReference type="Rhea" id="RHEA-COMP:12314"/>
        <dbReference type="ChEBI" id="CHEBI:15377"/>
        <dbReference type="ChEBI" id="CHEBI:16044"/>
        <dbReference type="ChEBI" id="CHEBI:29950"/>
        <dbReference type="ChEBI" id="CHEBI:45764"/>
        <dbReference type="ChEBI" id="CHEBI:50058"/>
        <dbReference type="EC" id="1.8.4.12"/>
    </reaction>
</comment>
<dbReference type="SUPFAM" id="SSF51316">
    <property type="entry name" value="Mss4-like"/>
    <property type="match status" value="1"/>
</dbReference>
<keyword evidence="2" id="KW-0560">Oxidoreductase</keyword>
<evidence type="ECO:0000313" key="5">
    <source>
        <dbReference type="EMBL" id="AOX18775.1"/>
    </source>
</evidence>
<dbReference type="Pfam" id="PF01641">
    <property type="entry name" value="SelR"/>
    <property type="match status" value="1"/>
</dbReference>
<sequence length="155" mass="16921">MTSRRQFCLTSTAFLLAGCATARATPQYPVSHTNAEWHRLLTPAQYDVLREADTERPWSSPLLNEHRAGRFACVGCDTAMFDASTKFDSGTGWPSFYRALPHALQEQADNTPGMERTAVQCATCGGHLGHVFDDGPAPTGLRYCMNGVALSFHPA</sequence>
<dbReference type="InterPro" id="IPR028427">
    <property type="entry name" value="Met_Sox_Rdtase_MsrB"/>
</dbReference>
<dbReference type="KEGG" id="kba:A0U89_15865"/>
<dbReference type="Proteomes" id="UP000179145">
    <property type="component" value="Plasmid pKB14400_3"/>
</dbReference>
<dbReference type="PANTHER" id="PTHR10173:SF57">
    <property type="entry name" value="PEPTIDE-METHIONINE (R)-S-OXIDE REDUCTASE"/>
    <property type="match status" value="1"/>
</dbReference>
<dbReference type="GO" id="GO:0030091">
    <property type="term" value="P:protein repair"/>
    <property type="evidence" value="ECO:0007669"/>
    <property type="project" value="InterPro"/>
</dbReference>
<dbReference type="RefSeq" id="WP_070404216.1">
    <property type="nucleotide sequence ID" value="NZ_BJVW01000030.1"/>
</dbReference>
<dbReference type="InterPro" id="IPR002579">
    <property type="entry name" value="Met_Sox_Rdtase_MsrB_dom"/>
</dbReference>
<evidence type="ECO:0000256" key="1">
    <source>
        <dbReference type="ARBA" id="ARBA00012499"/>
    </source>
</evidence>
<evidence type="ECO:0000256" key="2">
    <source>
        <dbReference type="ARBA" id="ARBA00023002"/>
    </source>
</evidence>
<dbReference type="GO" id="GO:0005737">
    <property type="term" value="C:cytoplasm"/>
    <property type="evidence" value="ECO:0007669"/>
    <property type="project" value="TreeGrafter"/>
</dbReference>
<dbReference type="NCBIfam" id="TIGR00357">
    <property type="entry name" value="peptide-methionine (R)-S-oxide reductase MsrB"/>
    <property type="match status" value="1"/>
</dbReference>
<dbReference type="OrthoDB" id="9785497at2"/>
<dbReference type="AlphaFoldDB" id="A0A1D8UYP0"/>
<evidence type="ECO:0000256" key="3">
    <source>
        <dbReference type="ARBA" id="ARBA00048488"/>
    </source>
</evidence>
<dbReference type="GO" id="GO:0033743">
    <property type="term" value="F:peptide-methionine (R)-S-oxide reductase activity"/>
    <property type="evidence" value="ECO:0007669"/>
    <property type="project" value="UniProtKB-EC"/>
</dbReference>
<dbReference type="GO" id="GO:0006979">
    <property type="term" value="P:response to oxidative stress"/>
    <property type="evidence" value="ECO:0007669"/>
    <property type="project" value="InterPro"/>
</dbReference>
<dbReference type="EMBL" id="CP014677">
    <property type="protein sequence ID" value="AOX18775.1"/>
    <property type="molecule type" value="Genomic_DNA"/>
</dbReference>
<name>A0A1D8UYP0_9PROT</name>
<keyword evidence="6" id="KW-1185">Reference proteome</keyword>
<dbReference type="EC" id="1.8.4.12" evidence="1"/>
<reference evidence="5 6" key="1">
    <citation type="journal article" date="2016" name="Microb. Cell Fact.">
        <title>Dissection of exopolysaccharide biosynthesis in Kozakia baliensis.</title>
        <authorList>
            <person name="Brandt J.U."/>
            <person name="Jakob F."/>
            <person name="Behr J."/>
            <person name="Geissler A.J."/>
            <person name="Vogel R.F."/>
        </authorList>
    </citation>
    <scope>NUCLEOTIDE SEQUENCE [LARGE SCALE GENOMIC DNA]</scope>
    <source>
        <strain evidence="5 6">DSM 14400</strain>
        <plasmid evidence="6">Plasmid pkb14400_3</plasmid>
    </source>
</reference>
<feature type="domain" description="MsrB" evidence="4">
    <location>
        <begin position="34"/>
        <end position="155"/>
    </location>
</feature>